<dbReference type="PROSITE" id="PS50048">
    <property type="entry name" value="ZN2_CY6_FUNGAL_2"/>
    <property type="match status" value="1"/>
</dbReference>
<dbReference type="Pfam" id="PF11951">
    <property type="entry name" value="Fungal_trans_2"/>
    <property type="match status" value="1"/>
</dbReference>
<evidence type="ECO:0000256" key="7">
    <source>
        <dbReference type="SAM" id="MobiDB-lite"/>
    </source>
</evidence>
<keyword evidence="3" id="KW-0805">Transcription regulation</keyword>
<dbReference type="AlphaFoldDB" id="A0A8H4L7I9"/>
<feature type="compositionally biased region" description="Polar residues" evidence="7">
    <location>
        <begin position="474"/>
        <end position="489"/>
    </location>
</feature>
<keyword evidence="1" id="KW-0479">Metal-binding</keyword>
<feature type="domain" description="Zn(2)-C6 fungal-type" evidence="8">
    <location>
        <begin position="24"/>
        <end position="52"/>
    </location>
</feature>
<dbReference type="PANTHER" id="PTHR36206:SF16">
    <property type="entry name" value="TRANSCRIPTION FACTOR DOMAIN-CONTAINING PROTEIN-RELATED"/>
    <property type="match status" value="1"/>
</dbReference>
<dbReference type="InterPro" id="IPR052360">
    <property type="entry name" value="Transcr_Regulatory_Proteins"/>
</dbReference>
<dbReference type="InterPro" id="IPR036864">
    <property type="entry name" value="Zn2-C6_fun-type_DNA-bd_sf"/>
</dbReference>
<protein>
    <submittedName>
        <fullName evidence="9">C6 zinc finger domain-containing</fullName>
    </submittedName>
</protein>
<dbReference type="Pfam" id="PF00172">
    <property type="entry name" value="Zn_clus"/>
    <property type="match status" value="1"/>
</dbReference>
<evidence type="ECO:0000256" key="1">
    <source>
        <dbReference type="ARBA" id="ARBA00022723"/>
    </source>
</evidence>
<reference evidence="9 10" key="1">
    <citation type="submission" date="2020-01" db="EMBL/GenBank/DDBJ databases">
        <title>Identification and distribution of gene clusters putatively required for synthesis of sphingolipid metabolism inhibitors in phylogenetically diverse species of the filamentous fungus Fusarium.</title>
        <authorList>
            <person name="Kim H.-S."/>
            <person name="Busman M."/>
            <person name="Brown D.W."/>
            <person name="Divon H."/>
            <person name="Uhlig S."/>
            <person name="Proctor R.H."/>
        </authorList>
    </citation>
    <scope>NUCLEOTIDE SEQUENCE [LARGE SCALE GENOMIC DNA]</scope>
    <source>
        <strain evidence="9 10">NRRL 20459</strain>
    </source>
</reference>
<dbReference type="EMBL" id="JAADYS010001507">
    <property type="protein sequence ID" value="KAF4462594.1"/>
    <property type="molecule type" value="Genomic_DNA"/>
</dbReference>
<proteinExistence type="predicted"/>
<keyword evidence="10" id="KW-1185">Reference proteome</keyword>
<dbReference type="CDD" id="cd00067">
    <property type="entry name" value="GAL4"/>
    <property type="match status" value="1"/>
</dbReference>
<sequence length="550" mass="61716">MEDFLIGLDNAPAPRRGIYRVKTGCRTCKTRRVKCDERRPACWRCTSSGRKCEGYGVWGGGGQPSRHMVQCLDLCRPGAPGLASQLSAPDRRVLDWFLRRTVSKLQGVFPFPFWETLIPQACSSEPVVLSCVLALGSTHKSSVLGRPYEYRQGGGHDFESITLRHYNAAINSLSGMQSDASKASVRVVLIACLAFVTIEHLQQRFEQGRLHLQHGLHILAGRASQDTWSDPVDDWLMEAFDRLDIQARLLSNKASNHDSFFDDRDTSGSPITLNSLHEARARLDRLISKAFRLQRESHVAESSGNVEHLFQALIKQQRLQQDLTAWLQGYRVLKPKCLSAPLRDQIALRLLLVYHTMAVIVTAAALHSETELVFDQHRLQFQSIVTSTKEIIEAAVPLASSHVLNGTCTDNFGYTSDIGLIPPLYYTALKCRDPEIRREAMSLMTLESHREGIWYGPTATLITGEVMRLEESSGLGQPRTSCQIGTTHSPRGAKPSSPRPWRLTDIQVDLPATAGKDLVLVGRRKLEDGTWAVIERRHNGVEWYREQFKQ</sequence>
<dbReference type="Proteomes" id="UP000554235">
    <property type="component" value="Unassembled WGS sequence"/>
</dbReference>
<evidence type="ECO:0000313" key="10">
    <source>
        <dbReference type="Proteomes" id="UP000554235"/>
    </source>
</evidence>
<dbReference type="InterPro" id="IPR021858">
    <property type="entry name" value="Fun_TF"/>
</dbReference>
<dbReference type="Gene3D" id="4.10.240.10">
    <property type="entry name" value="Zn(2)-C6 fungal-type DNA-binding domain"/>
    <property type="match status" value="1"/>
</dbReference>
<evidence type="ECO:0000256" key="5">
    <source>
        <dbReference type="ARBA" id="ARBA00023163"/>
    </source>
</evidence>
<dbReference type="InterPro" id="IPR001138">
    <property type="entry name" value="Zn2Cys6_DnaBD"/>
</dbReference>
<comment type="caution">
    <text evidence="9">The sequence shown here is derived from an EMBL/GenBank/DDBJ whole genome shotgun (WGS) entry which is preliminary data.</text>
</comment>
<keyword evidence="5" id="KW-0804">Transcription</keyword>
<dbReference type="OrthoDB" id="3145928at2759"/>
<dbReference type="GO" id="GO:0003677">
    <property type="term" value="F:DNA binding"/>
    <property type="evidence" value="ECO:0007669"/>
    <property type="project" value="UniProtKB-KW"/>
</dbReference>
<keyword evidence="2" id="KW-0862">Zinc</keyword>
<name>A0A8H4L7I9_9HYPO</name>
<dbReference type="PANTHER" id="PTHR36206">
    <property type="entry name" value="ASPERCRYPTIN BIOSYNTHESIS CLUSTER-SPECIFIC TRANSCRIPTION REGULATOR ATNN-RELATED"/>
    <property type="match status" value="1"/>
</dbReference>
<accession>A0A8H4L7I9</accession>
<gene>
    <name evidence="9" type="ORF">FALBO_10593</name>
</gene>
<dbReference type="SUPFAM" id="SSF57701">
    <property type="entry name" value="Zn2/Cys6 DNA-binding domain"/>
    <property type="match status" value="1"/>
</dbReference>
<evidence type="ECO:0000256" key="3">
    <source>
        <dbReference type="ARBA" id="ARBA00023015"/>
    </source>
</evidence>
<evidence type="ECO:0000256" key="4">
    <source>
        <dbReference type="ARBA" id="ARBA00023125"/>
    </source>
</evidence>
<evidence type="ECO:0000259" key="8">
    <source>
        <dbReference type="PROSITE" id="PS50048"/>
    </source>
</evidence>
<keyword evidence="4" id="KW-0238">DNA-binding</keyword>
<keyword evidence="6" id="KW-0539">Nucleus</keyword>
<evidence type="ECO:0000256" key="6">
    <source>
        <dbReference type="ARBA" id="ARBA00023242"/>
    </source>
</evidence>
<dbReference type="GO" id="GO:0000981">
    <property type="term" value="F:DNA-binding transcription factor activity, RNA polymerase II-specific"/>
    <property type="evidence" value="ECO:0007669"/>
    <property type="project" value="InterPro"/>
</dbReference>
<organism evidence="9 10">
    <name type="scientific">Fusarium albosuccineum</name>
    <dbReference type="NCBI Taxonomy" id="1237068"/>
    <lineage>
        <taxon>Eukaryota</taxon>
        <taxon>Fungi</taxon>
        <taxon>Dikarya</taxon>
        <taxon>Ascomycota</taxon>
        <taxon>Pezizomycotina</taxon>
        <taxon>Sordariomycetes</taxon>
        <taxon>Hypocreomycetidae</taxon>
        <taxon>Hypocreales</taxon>
        <taxon>Nectriaceae</taxon>
        <taxon>Fusarium</taxon>
        <taxon>Fusarium decemcellulare species complex</taxon>
    </lineage>
</organism>
<dbReference type="SMART" id="SM00066">
    <property type="entry name" value="GAL4"/>
    <property type="match status" value="1"/>
</dbReference>
<evidence type="ECO:0000256" key="2">
    <source>
        <dbReference type="ARBA" id="ARBA00022833"/>
    </source>
</evidence>
<dbReference type="GO" id="GO:0008270">
    <property type="term" value="F:zinc ion binding"/>
    <property type="evidence" value="ECO:0007669"/>
    <property type="project" value="InterPro"/>
</dbReference>
<dbReference type="PROSITE" id="PS00463">
    <property type="entry name" value="ZN2_CY6_FUNGAL_1"/>
    <property type="match status" value="1"/>
</dbReference>
<evidence type="ECO:0000313" key="9">
    <source>
        <dbReference type="EMBL" id="KAF4462594.1"/>
    </source>
</evidence>
<feature type="region of interest" description="Disordered" evidence="7">
    <location>
        <begin position="472"/>
        <end position="501"/>
    </location>
</feature>